<keyword evidence="10" id="KW-1133">Transmembrane helix</keyword>
<keyword evidence="10" id="KW-0812">Transmembrane</keyword>
<accession>A0ABS8CIL8</accession>
<sequence length="513" mass="54697">MKCRPSLSARLWLGALSLALLAMLAAWLAAWGAGRLHGYASEALAARSRTEAYAAFQAREGEWLFGWLTSALVRDSAGQSQTMPQPPDPGPVLAALDLLDQLVAGDLAGQAGVVAGPGSIHLTPARLRALFQGLETALQNAPPDSPTGQMALNYHAIRAQPLLLRALEQERQRHDEALAAMEDLRQPLRLTAALIALAAPLVLAGLYLTVLSPLFRRLREATRAAPELATGRLPPGAGGHDELGLMFARQRQMAARLGRRRSHLEQEVNARTADLAGANARLARIDSNRRRFFADVGHELRTPLTVILGEAELGAGHADPQVRASFATVSARAARLYRRTEDLLRIARSESGQLELQPGPVPLQACVEAALGDLLPVLRRAKITCHTDLPPLLLRADGEWLRQVFAGFFENSAKYAGAGAELRITALEGAPAGFVLLRIADNGQGLTPGAGKDPAQLLDRFARGTGSTGSGFGLGLALAHWVVEASGGRLSLVPMPQGQGFGLDLLLPLWEEG</sequence>
<dbReference type="Gene3D" id="6.10.340.10">
    <property type="match status" value="1"/>
</dbReference>
<dbReference type="Gene3D" id="3.30.565.10">
    <property type="entry name" value="Histidine kinase-like ATPase, C-terminal domain"/>
    <property type="match status" value="1"/>
</dbReference>
<dbReference type="PANTHER" id="PTHR44936">
    <property type="entry name" value="SENSOR PROTEIN CREC"/>
    <property type="match status" value="1"/>
</dbReference>
<dbReference type="SMART" id="SM00387">
    <property type="entry name" value="HATPase_c"/>
    <property type="match status" value="1"/>
</dbReference>
<dbReference type="Gene3D" id="1.10.287.130">
    <property type="match status" value="1"/>
</dbReference>
<dbReference type="Proteomes" id="UP001198571">
    <property type="component" value="Unassembled WGS sequence"/>
</dbReference>
<dbReference type="EC" id="2.7.13.3" evidence="3"/>
<dbReference type="InterPro" id="IPR050980">
    <property type="entry name" value="2C_sensor_his_kinase"/>
</dbReference>
<proteinExistence type="predicted"/>
<dbReference type="PROSITE" id="PS50109">
    <property type="entry name" value="HIS_KIN"/>
    <property type="match status" value="1"/>
</dbReference>
<dbReference type="InterPro" id="IPR005467">
    <property type="entry name" value="His_kinase_dom"/>
</dbReference>
<evidence type="ECO:0000256" key="2">
    <source>
        <dbReference type="ARBA" id="ARBA00004651"/>
    </source>
</evidence>
<feature type="transmembrane region" description="Helical" evidence="10">
    <location>
        <begin position="190"/>
        <end position="210"/>
    </location>
</feature>
<evidence type="ECO:0000256" key="6">
    <source>
        <dbReference type="ARBA" id="ARBA00022679"/>
    </source>
</evidence>
<dbReference type="InterPro" id="IPR003594">
    <property type="entry name" value="HATPase_dom"/>
</dbReference>
<evidence type="ECO:0000256" key="4">
    <source>
        <dbReference type="ARBA" id="ARBA00022475"/>
    </source>
</evidence>
<evidence type="ECO:0000256" key="7">
    <source>
        <dbReference type="ARBA" id="ARBA00022777"/>
    </source>
</evidence>
<keyword evidence="4" id="KW-1003">Cell membrane</keyword>
<dbReference type="Pfam" id="PF02518">
    <property type="entry name" value="HATPase_c"/>
    <property type="match status" value="1"/>
</dbReference>
<dbReference type="RefSeq" id="WP_226934126.1">
    <property type="nucleotide sequence ID" value="NZ_JACDXX010000003.1"/>
</dbReference>
<dbReference type="SMART" id="SM00388">
    <property type="entry name" value="HisKA"/>
    <property type="match status" value="1"/>
</dbReference>
<dbReference type="InterPro" id="IPR003661">
    <property type="entry name" value="HisK_dim/P_dom"/>
</dbReference>
<name>A0ABS8CIL8_9RHOB</name>
<feature type="domain" description="Histidine kinase" evidence="11">
    <location>
        <begin position="295"/>
        <end position="511"/>
    </location>
</feature>
<dbReference type="Pfam" id="PF00512">
    <property type="entry name" value="HisKA"/>
    <property type="match status" value="1"/>
</dbReference>
<dbReference type="GO" id="GO:0016301">
    <property type="term" value="F:kinase activity"/>
    <property type="evidence" value="ECO:0007669"/>
    <property type="project" value="UniProtKB-KW"/>
</dbReference>
<dbReference type="CDD" id="cd00082">
    <property type="entry name" value="HisKA"/>
    <property type="match status" value="1"/>
</dbReference>
<evidence type="ECO:0000256" key="10">
    <source>
        <dbReference type="SAM" id="Phobius"/>
    </source>
</evidence>
<keyword evidence="8" id="KW-0902">Two-component regulatory system</keyword>
<dbReference type="PANTHER" id="PTHR44936:SF9">
    <property type="entry name" value="SENSOR PROTEIN CREC"/>
    <property type="match status" value="1"/>
</dbReference>
<keyword evidence="7 12" id="KW-0418">Kinase</keyword>
<reference evidence="12 13" key="1">
    <citation type="submission" date="2020-07" db="EMBL/GenBank/DDBJ databases">
        <title>Pseudogemmobacter sp. nov., isolated from poultry manure in Taiwan.</title>
        <authorList>
            <person name="Lin S.-Y."/>
            <person name="Tang Y.-S."/>
            <person name="Young C.-C."/>
        </authorList>
    </citation>
    <scope>NUCLEOTIDE SEQUENCE [LARGE SCALE GENOMIC DNA]</scope>
    <source>
        <strain evidence="12 13">CC-YST710</strain>
    </source>
</reference>
<comment type="caution">
    <text evidence="12">The sequence shown here is derived from an EMBL/GenBank/DDBJ whole genome shotgun (WGS) entry which is preliminary data.</text>
</comment>
<evidence type="ECO:0000256" key="8">
    <source>
        <dbReference type="ARBA" id="ARBA00023012"/>
    </source>
</evidence>
<comment type="catalytic activity">
    <reaction evidence="1">
        <text>ATP + protein L-histidine = ADP + protein N-phospho-L-histidine.</text>
        <dbReference type="EC" id="2.7.13.3"/>
    </reaction>
</comment>
<dbReference type="InterPro" id="IPR004358">
    <property type="entry name" value="Sig_transdc_His_kin-like_C"/>
</dbReference>
<gene>
    <name evidence="12" type="ORF">H0485_04275</name>
</gene>
<evidence type="ECO:0000256" key="1">
    <source>
        <dbReference type="ARBA" id="ARBA00000085"/>
    </source>
</evidence>
<protein>
    <recommendedName>
        <fullName evidence="3">histidine kinase</fullName>
        <ecNumber evidence="3">2.7.13.3</ecNumber>
    </recommendedName>
</protein>
<comment type="subcellular location">
    <subcellularLocation>
        <location evidence="2">Cell membrane</location>
        <topology evidence="2">Multi-pass membrane protein</topology>
    </subcellularLocation>
</comment>
<dbReference type="SUPFAM" id="SSF55874">
    <property type="entry name" value="ATPase domain of HSP90 chaperone/DNA topoisomerase II/histidine kinase"/>
    <property type="match status" value="1"/>
</dbReference>
<dbReference type="InterPro" id="IPR036097">
    <property type="entry name" value="HisK_dim/P_sf"/>
</dbReference>
<dbReference type="EMBL" id="JACDXX010000003">
    <property type="protein sequence ID" value="MCB5409225.1"/>
    <property type="molecule type" value="Genomic_DNA"/>
</dbReference>
<evidence type="ECO:0000313" key="13">
    <source>
        <dbReference type="Proteomes" id="UP001198571"/>
    </source>
</evidence>
<keyword evidence="10" id="KW-0472">Membrane</keyword>
<dbReference type="SUPFAM" id="SSF47384">
    <property type="entry name" value="Homodimeric domain of signal transducing histidine kinase"/>
    <property type="match status" value="1"/>
</dbReference>
<evidence type="ECO:0000259" key="11">
    <source>
        <dbReference type="PROSITE" id="PS50109"/>
    </source>
</evidence>
<evidence type="ECO:0000256" key="9">
    <source>
        <dbReference type="ARBA" id="ARBA00023026"/>
    </source>
</evidence>
<keyword evidence="13" id="KW-1185">Reference proteome</keyword>
<evidence type="ECO:0000313" key="12">
    <source>
        <dbReference type="EMBL" id="MCB5409225.1"/>
    </source>
</evidence>
<keyword evidence="9" id="KW-0843">Virulence</keyword>
<organism evidence="12 13">
    <name type="scientific">Pseudogemmobacter faecipullorum</name>
    <dbReference type="NCBI Taxonomy" id="2755041"/>
    <lineage>
        <taxon>Bacteria</taxon>
        <taxon>Pseudomonadati</taxon>
        <taxon>Pseudomonadota</taxon>
        <taxon>Alphaproteobacteria</taxon>
        <taxon>Rhodobacterales</taxon>
        <taxon>Paracoccaceae</taxon>
        <taxon>Pseudogemmobacter</taxon>
    </lineage>
</organism>
<keyword evidence="6" id="KW-0808">Transferase</keyword>
<evidence type="ECO:0000256" key="3">
    <source>
        <dbReference type="ARBA" id="ARBA00012438"/>
    </source>
</evidence>
<evidence type="ECO:0000256" key="5">
    <source>
        <dbReference type="ARBA" id="ARBA00022553"/>
    </source>
</evidence>
<dbReference type="InterPro" id="IPR036890">
    <property type="entry name" value="HATPase_C_sf"/>
</dbReference>
<dbReference type="PRINTS" id="PR00344">
    <property type="entry name" value="BCTRLSENSOR"/>
</dbReference>
<keyword evidence="5" id="KW-0597">Phosphoprotein</keyword>